<organism evidence="19 20">
    <name type="scientific">Thermococcus gorgonarius</name>
    <dbReference type="NCBI Taxonomy" id="71997"/>
    <lineage>
        <taxon>Archaea</taxon>
        <taxon>Methanobacteriati</taxon>
        <taxon>Methanobacteriota</taxon>
        <taxon>Thermococci</taxon>
        <taxon>Thermococcales</taxon>
        <taxon>Thermococcaceae</taxon>
        <taxon>Thermococcus</taxon>
    </lineage>
</organism>
<dbReference type="SUPFAM" id="SSF82114">
    <property type="entry name" value="Riboflavin kinase-like"/>
    <property type="match status" value="1"/>
</dbReference>
<dbReference type="InterPro" id="IPR011991">
    <property type="entry name" value="ArsR-like_HTH"/>
</dbReference>
<dbReference type="GO" id="GO:0000287">
    <property type="term" value="F:magnesium ion binding"/>
    <property type="evidence" value="ECO:0007669"/>
    <property type="project" value="UniProtKB-UniRule"/>
</dbReference>
<dbReference type="Proteomes" id="UP000250134">
    <property type="component" value="Chromosome"/>
</dbReference>
<evidence type="ECO:0000256" key="17">
    <source>
        <dbReference type="HAMAP-Rule" id="MF_01285"/>
    </source>
</evidence>
<evidence type="ECO:0000256" key="5">
    <source>
        <dbReference type="ARBA" id="ARBA00017394"/>
    </source>
</evidence>
<evidence type="ECO:0000256" key="6">
    <source>
        <dbReference type="ARBA" id="ARBA00022630"/>
    </source>
</evidence>
<dbReference type="PANTHER" id="PTHR40706:SF1">
    <property type="entry name" value="RIBOFLAVIN KINASE"/>
    <property type="match status" value="1"/>
</dbReference>
<feature type="binding site" evidence="17">
    <location>
        <position position="122"/>
    </location>
    <ligand>
        <name>Mg(2+)</name>
        <dbReference type="ChEBI" id="CHEBI:18420"/>
    </ligand>
</feature>
<evidence type="ECO:0000256" key="7">
    <source>
        <dbReference type="ARBA" id="ARBA00022643"/>
    </source>
</evidence>
<evidence type="ECO:0000259" key="18">
    <source>
        <dbReference type="SMART" id="SM00347"/>
    </source>
</evidence>
<keyword evidence="20" id="KW-1185">Reference proteome</keyword>
<dbReference type="EMBL" id="CP014855">
    <property type="protein sequence ID" value="ASJ00788.1"/>
    <property type="molecule type" value="Genomic_DNA"/>
</dbReference>
<evidence type="ECO:0000256" key="13">
    <source>
        <dbReference type="ARBA" id="ARBA00029789"/>
    </source>
</evidence>
<dbReference type="GO" id="GO:0009231">
    <property type="term" value="P:riboflavin biosynthetic process"/>
    <property type="evidence" value="ECO:0007669"/>
    <property type="project" value="InterPro"/>
</dbReference>
<sequence>MDKTIVLVKLAEEGAIGEEKPISLRELARKLDTSPQTIFRVLERLENEGMIIRKVRGRRTYIELTEKAVSFLEELYDTLGKALYGGFLVGEVISGLGEGAYYVQIYRERIREYLGFDPYPGTLNVRLLFPRTVFDALYKVKPVLIPGFVKNGRTFGDVKAYRIRIDGLESAIVIPSRTVHPANVAEIIAPVKIREKLGLKDGDRVKITIV</sequence>
<dbReference type="InterPro" id="IPR036388">
    <property type="entry name" value="WH-like_DNA-bd_sf"/>
</dbReference>
<dbReference type="InterPro" id="IPR023465">
    <property type="entry name" value="Riboflavin_kinase_dom_sf"/>
</dbReference>
<dbReference type="GeneID" id="33331778"/>
<comment type="function">
    <text evidence="1 17">Catalyzes the CTP-dependent phosphorylation of riboflavin (vitamin B2) to form flavin mononucleotide (FMN).</text>
</comment>
<dbReference type="Pfam" id="PF01047">
    <property type="entry name" value="MarR"/>
    <property type="match status" value="1"/>
</dbReference>
<dbReference type="Gene3D" id="2.40.30.30">
    <property type="entry name" value="Riboflavin kinase-like"/>
    <property type="match status" value="1"/>
</dbReference>
<feature type="domain" description="HTH marR-type" evidence="18">
    <location>
        <begin position="8"/>
        <end position="92"/>
    </location>
</feature>
<reference evidence="19 20" key="1">
    <citation type="submission" date="2016-03" db="EMBL/GenBank/DDBJ databases">
        <title>Complete genome sequence of Thermococcus gorgonarius.</title>
        <authorList>
            <person name="Oger P.M."/>
        </authorList>
    </citation>
    <scope>NUCLEOTIDE SEQUENCE [LARGE SCALE GENOMIC DNA]</scope>
    <source>
        <strain evidence="19 20">W-12</strain>
    </source>
</reference>
<feature type="binding site" evidence="17">
    <location>
        <begin position="95"/>
        <end position="100"/>
    </location>
    <ligand>
        <name>CDP</name>
        <dbReference type="ChEBI" id="CHEBI:58069"/>
    </ligand>
</feature>
<evidence type="ECO:0000256" key="10">
    <source>
        <dbReference type="ARBA" id="ARBA00022741"/>
    </source>
</evidence>
<dbReference type="SMART" id="SM00347">
    <property type="entry name" value="HTH_MARR"/>
    <property type="match status" value="1"/>
</dbReference>
<dbReference type="Pfam" id="PF01982">
    <property type="entry name" value="CTP-dep_RFKase"/>
    <property type="match status" value="1"/>
</dbReference>
<dbReference type="InterPro" id="IPR023602">
    <property type="entry name" value="Riboflavin_kinase_CTP-dep"/>
</dbReference>
<dbReference type="InterPro" id="IPR023470">
    <property type="entry name" value="Riboflavin_kinase_archaeal"/>
</dbReference>
<dbReference type="RefSeq" id="WP_088885126.1">
    <property type="nucleotide sequence ID" value="NZ_CP014855.1"/>
</dbReference>
<dbReference type="OrthoDB" id="30955at2157"/>
<evidence type="ECO:0000313" key="20">
    <source>
        <dbReference type="Proteomes" id="UP000250134"/>
    </source>
</evidence>
<dbReference type="InterPro" id="IPR036390">
    <property type="entry name" value="WH_DNA-bd_sf"/>
</dbReference>
<dbReference type="InterPro" id="IPR039063">
    <property type="entry name" value="RibK_CTP-dep"/>
</dbReference>
<dbReference type="Gene3D" id="1.10.10.10">
    <property type="entry name" value="Winged helix-like DNA-binding domain superfamily/Winged helix DNA-binding domain"/>
    <property type="match status" value="1"/>
</dbReference>
<evidence type="ECO:0000256" key="14">
    <source>
        <dbReference type="ARBA" id="ARBA00030544"/>
    </source>
</evidence>
<keyword evidence="11 17" id="KW-0418">Kinase</keyword>
<keyword evidence="8 17" id="KW-0808">Transferase</keyword>
<dbReference type="CDD" id="cd00090">
    <property type="entry name" value="HTH_ARSR"/>
    <property type="match status" value="1"/>
</dbReference>
<dbReference type="PANTHER" id="PTHR40706">
    <property type="entry name" value="RIBOFLAVIN KINASE"/>
    <property type="match status" value="1"/>
</dbReference>
<evidence type="ECO:0000256" key="12">
    <source>
        <dbReference type="ARBA" id="ARBA00022842"/>
    </source>
</evidence>
<accession>A0A2Z2MFM9</accession>
<dbReference type="GO" id="GO:0003700">
    <property type="term" value="F:DNA-binding transcription factor activity"/>
    <property type="evidence" value="ECO:0007669"/>
    <property type="project" value="InterPro"/>
</dbReference>
<feature type="binding site" evidence="17">
    <location>
        <position position="186"/>
    </location>
    <ligand>
        <name>FMN</name>
        <dbReference type="ChEBI" id="CHEBI:58210"/>
    </ligand>
</feature>
<feature type="binding site" evidence="17">
    <location>
        <begin position="191"/>
        <end position="194"/>
    </location>
    <ligand>
        <name>CDP</name>
        <dbReference type="ChEBI" id="CHEBI:58069"/>
    </ligand>
</feature>
<evidence type="ECO:0000313" key="19">
    <source>
        <dbReference type="EMBL" id="ASJ00788.1"/>
    </source>
</evidence>
<keyword evidence="9 17" id="KW-0479">Metal-binding</keyword>
<dbReference type="UniPathway" id="UPA00276">
    <property type="reaction ID" value="UER00929"/>
</dbReference>
<evidence type="ECO:0000256" key="1">
    <source>
        <dbReference type="ARBA" id="ARBA00003072"/>
    </source>
</evidence>
<feature type="binding site" evidence="17">
    <location>
        <position position="178"/>
    </location>
    <ligand>
        <name>FMN</name>
        <dbReference type="ChEBI" id="CHEBI:58210"/>
    </ligand>
</feature>
<comment type="cofactor">
    <cofactor evidence="17">
        <name>Mg(2+)</name>
        <dbReference type="ChEBI" id="CHEBI:18420"/>
    </cofactor>
    <text evidence="17">Binds 1 Mg(2+) ion per subunit.</text>
</comment>
<comment type="similarity">
    <text evidence="3 17">Belongs to the archaeal riboflavin kinase family.</text>
</comment>
<evidence type="ECO:0000256" key="8">
    <source>
        <dbReference type="ARBA" id="ARBA00022679"/>
    </source>
</evidence>
<dbReference type="GO" id="GO:0009398">
    <property type="term" value="P:FMN biosynthetic process"/>
    <property type="evidence" value="ECO:0007669"/>
    <property type="project" value="UniProtKB-UniRule"/>
</dbReference>
<dbReference type="EC" id="2.7.1.161" evidence="4 17"/>
<dbReference type="KEGG" id="tgg:A3K92_04470"/>
<name>A0A2Z2MFM9_THEGO</name>
<evidence type="ECO:0000256" key="11">
    <source>
        <dbReference type="ARBA" id="ARBA00022777"/>
    </source>
</evidence>
<comment type="catalytic activity">
    <reaction evidence="16 17">
        <text>riboflavin + CTP = CDP + FMN + H(+)</text>
        <dbReference type="Rhea" id="RHEA:25021"/>
        <dbReference type="ChEBI" id="CHEBI:15378"/>
        <dbReference type="ChEBI" id="CHEBI:37563"/>
        <dbReference type="ChEBI" id="CHEBI:57986"/>
        <dbReference type="ChEBI" id="CHEBI:58069"/>
        <dbReference type="ChEBI" id="CHEBI:58210"/>
        <dbReference type="EC" id="2.7.1.161"/>
    </reaction>
</comment>
<gene>
    <name evidence="17" type="primary">ribK</name>
    <name evidence="19" type="ORF">A3K92_04470</name>
</gene>
<comment type="caution">
    <text evidence="17">Lacks conserved residue(s) required for the propagation of feature annotation.</text>
</comment>
<evidence type="ECO:0000256" key="2">
    <source>
        <dbReference type="ARBA" id="ARBA00005219"/>
    </source>
</evidence>
<keyword evidence="6 17" id="KW-0285">Flavoprotein</keyword>
<keyword evidence="12 17" id="KW-0460">Magnesium</keyword>
<evidence type="ECO:0000256" key="4">
    <source>
        <dbReference type="ARBA" id="ARBA00011987"/>
    </source>
</evidence>
<dbReference type="GO" id="GO:0008531">
    <property type="term" value="F:riboflavin kinase activity"/>
    <property type="evidence" value="ECO:0007669"/>
    <property type="project" value="InterPro"/>
</dbReference>
<protein>
    <recommendedName>
        <fullName evidence="5 17">Riboflavin kinase</fullName>
        <shortName evidence="17">RFK</shortName>
        <ecNumber evidence="4 17">2.7.1.161</ecNumber>
    </recommendedName>
    <alternativeName>
        <fullName evidence="14 17">CTP-dependent riboflavin kinase</fullName>
    </alternativeName>
    <alternativeName>
        <fullName evidence="15 17">CTP:riboflavin 5'-phosphotransferase</fullName>
    </alternativeName>
    <alternativeName>
        <fullName evidence="13 17">Flavokinase</fullName>
    </alternativeName>
</protein>
<evidence type="ECO:0000256" key="9">
    <source>
        <dbReference type="ARBA" id="ARBA00022723"/>
    </source>
</evidence>
<dbReference type="AlphaFoldDB" id="A0A2Z2MFM9"/>
<keyword evidence="7 17" id="KW-0288">FMN</keyword>
<keyword evidence="10 17" id="KW-0547">Nucleotide-binding</keyword>
<evidence type="ECO:0000256" key="15">
    <source>
        <dbReference type="ARBA" id="ARBA00033116"/>
    </source>
</evidence>
<dbReference type="InterPro" id="IPR000835">
    <property type="entry name" value="HTH_MarR-typ"/>
</dbReference>
<dbReference type="SUPFAM" id="SSF46785">
    <property type="entry name" value="Winged helix' DNA-binding domain"/>
    <property type="match status" value="1"/>
</dbReference>
<evidence type="ECO:0000256" key="16">
    <source>
        <dbReference type="ARBA" id="ARBA00047857"/>
    </source>
</evidence>
<dbReference type="HAMAP" id="MF_01285">
    <property type="entry name" value="Riboflavin_kinase"/>
    <property type="match status" value="1"/>
</dbReference>
<proteinExistence type="inferred from homology"/>
<evidence type="ECO:0000256" key="3">
    <source>
        <dbReference type="ARBA" id="ARBA00006428"/>
    </source>
</evidence>
<comment type="pathway">
    <text evidence="2 17">Cofactor biosynthesis; FMN biosynthesis; FMN from riboflavin (CTP route): step 1/1.</text>
</comment>
<feature type="binding site" evidence="17">
    <location>
        <position position="124"/>
    </location>
    <ligand>
        <name>Mg(2+)</name>
        <dbReference type="ChEBI" id="CHEBI:18420"/>
    </ligand>
</feature>
<dbReference type="GO" id="GO:0000166">
    <property type="term" value="F:nucleotide binding"/>
    <property type="evidence" value="ECO:0007669"/>
    <property type="project" value="UniProtKB-UniRule"/>
</dbReference>